<evidence type="ECO:0000256" key="9">
    <source>
        <dbReference type="ARBA" id="ARBA00023204"/>
    </source>
</evidence>
<feature type="domain" description="UvrD-like helicase C-terminal" evidence="12">
    <location>
        <begin position="570"/>
        <end position="616"/>
    </location>
</feature>
<dbReference type="EC" id="5.6.2.3" evidence="11"/>
<dbReference type="InterPro" id="IPR049550">
    <property type="entry name" value="RecD_N"/>
</dbReference>
<dbReference type="GO" id="GO:0008854">
    <property type="term" value="F:exodeoxyribonuclease V activity"/>
    <property type="evidence" value="ECO:0007669"/>
    <property type="project" value="UniProtKB-EC"/>
</dbReference>
<feature type="binding site" evidence="11">
    <location>
        <begin position="205"/>
        <end position="212"/>
    </location>
    <ligand>
        <name>ATP</name>
        <dbReference type="ChEBI" id="CHEBI:30616"/>
    </ligand>
</feature>
<dbReference type="EMBL" id="CP059693">
    <property type="protein sequence ID" value="WDE14107.1"/>
    <property type="molecule type" value="Genomic_DNA"/>
</dbReference>
<dbReference type="Pfam" id="PF13538">
    <property type="entry name" value="UvrD_C_2"/>
    <property type="match status" value="1"/>
</dbReference>
<keyword evidence="8 11" id="KW-0238">DNA-binding</keyword>
<name>A0ABY7VLM8_9GAMM</name>
<dbReference type="RefSeq" id="WP_274054618.1">
    <property type="nucleotide sequence ID" value="NZ_CP059693.1"/>
</dbReference>
<comment type="function">
    <text evidence="11">A helicase/nuclease that prepares dsDNA breaks (DSB) for recombinational DNA repair. Binds to DSBs and unwinds DNA via a highly rapid and processive ATP-dependent bidirectional helicase activity. Unwinds dsDNA until it encounters a Chi (crossover hotspot instigator) sequence from the 3' direction. Cuts ssDNA a few nucleotides 3' to the Chi site. The properties and activities of the enzyme are changed at Chi. The Chi-altered holoenzyme produces a long 3'-ssDNA overhang and facilitates RecA-binding to the ssDNA for homologous DNA recombination and repair. Holoenzyme degrades any linearized DNA that is unable to undergo homologous recombination. In the holoenzyme this subunit has ssDNA-dependent ATPase and 5'-3' helicase activity. When added to pre-assembled RecBC greatly stimulates nuclease activity and augments holoenzyme processivity. Negatively regulates the RecA-loading ability of RecBCD.</text>
</comment>
<sequence>MFDNGAVNAGVDNNSESKLNKPLYASFARAQVQLAALEPIDYFFAQELCQRLGFDPQLFHLLLALSESLRNGHSCLPLESIAGQSFGFASDDEGLVSHHGFIFDELKNLDKLLTELALAPEQHQAIVYHRQKLYLRRYFTFEVELRQFIRDKAGGSFAPFETDDIKTCLETLFPVSVTNKGAGEIDWQHIAVANAVNKGFSVIAGGPGTGKTYTVTKLLAALIMLEQARSPQKQLTIALVAPTGKAAQRLSESIVKAVKGFRGLIPDKVLAAIPEQALTVHRLLGVIPNQVNFRHHRDNLLQADLVLIDEVSMVDLALMTRVFRALPEHSKVILLGDADQLPSVAAGSVLNDVAPRPHPGFSPQNLAYLEQVTACRQLPEVKSKAGHQAADHITYLVKSRRFDGQGGIGRLAAAVIAGRSSESWQLLTRAQDEGDEQLKLLPGELLSWLPQLVQQYYLPLFHCNEVDEAFSLLGRFRILCAMRKGECGVENINQVIKQYLADKGLANASGRLYHGMPVMISENDYRLGLYNGDIGMIWRNDKGHLMAVFEDAELGFKWLMPSRLPQYETVYAMTIHKTQGSEFDHVAMLLPGQTDNKLLSRELLYTGITRAKSKLSIASKANVWSHGVEGRVQRYSGFSLDTAPNEQV</sequence>
<evidence type="ECO:0000256" key="10">
    <source>
        <dbReference type="ARBA" id="ARBA00023235"/>
    </source>
</evidence>
<keyword evidence="10 11" id="KW-0413">Isomerase</keyword>
<keyword evidence="5 11" id="KW-0347">Helicase</keyword>
<protein>
    <recommendedName>
        <fullName evidence="11">RecBCD enzyme subunit RecD</fullName>
        <ecNumber evidence="11">5.6.2.3</ecNumber>
    </recommendedName>
    <alternativeName>
        <fullName evidence="11">DNA 5'-3' helicase subunit RecD</fullName>
    </alternativeName>
    <alternativeName>
        <fullName evidence="11">Exonuclease V subunit RecD</fullName>
        <shortName evidence="11">ExoV subunit RecD</shortName>
    </alternativeName>
    <alternativeName>
        <fullName evidence="11">Helicase/nuclease RecBCD subunit RecD</fullName>
    </alternativeName>
</protein>
<evidence type="ECO:0000256" key="1">
    <source>
        <dbReference type="ARBA" id="ARBA00022722"/>
    </source>
</evidence>
<accession>A0ABY7VLM8</accession>
<dbReference type="NCBIfam" id="TIGR01447">
    <property type="entry name" value="recD"/>
    <property type="match status" value="1"/>
</dbReference>
<dbReference type="CDD" id="cd18809">
    <property type="entry name" value="SF1_C_RecD"/>
    <property type="match status" value="1"/>
</dbReference>
<comment type="subunit">
    <text evidence="11">Heterotrimer of RecB, RecC and RecD. All subunits contribute to DNA-binding.</text>
</comment>
<comment type="miscellaneous">
    <text evidence="11">In the RecBCD complex, RecB has a slow 3'-5' helicase, an exonuclease activity and loads RecA onto ssDNA, RecD has a fast 5'-3' helicase activity, while RecC stimulates the ATPase and processivity of the RecB helicase and contributes to recognition of the Chi site.</text>
</comment>
<gene>
    <name evidence="11 14" type="primary">recD</name>
    <name evidence="14" type="ORF">H3N35_12125</name>
</gene>
<dbReference type="InterPro" id="IPR050534">
    <property type="entry name" value="Coronavir_polyprotein_1ab"/>
</dbReference>
<dbReference type="Pfam" id="PF13245">
    <property type="entry name" value="AAA_19"/>
    <property type="match status" value="1"/>
</dbReference>
<keyword evidence="7 11" id="KW-0067">ATP-binding</keyword>
<comment type="catalytic activity">
    <reaction evidence="11">
        <text>ATP + H2O = ADP + phosphate + H(+)</text>
        <dbReference type="Rhea" id="RHEA:13065"/>
        <dbReference type="ChEBI" id="CHEBI:15377"/>
        <dbReference type="ChEBI" id="CHEBI:15378"/>
        <dbReference type="ChEBI" id="CHEBI:30616"/>
        <dbReference type="ChEBI" id="CHEBI:43474"/>
        <dbReference type="ChEBI" id="CHEBI:456216"/>
        <dbReference type="EC" id="5.6.2.3"/>
    </reaction>
</comment>
<comment type="similarity">
    <text evidence="11">Belongs to the RecD family.</text>
</comment>
<evidence type="ECO:0000259" key="13">
    <source>
        <dbReference type="Pfam" id="PF21185"/>
    </source>
</evidence>
<keyword evidence="1 11" id="KW-0540">Nuclease</keyword>
<dbReference type="Gene3D" id="1.10.10.1020">
    <property type="entry name" value="RecBCD complex, subunit RecD, N-terminal domain"/>
    <property type="match status" value="1"/>
</dbReference>
<evidence type="ECO:0000256" key="6">
    <source>
        <dbReference type="ARBA" id="ARBA00022839"/>
    </source>
</evidence>
<keyword evidence="15" id="KW-1185">Reference proteome</keyword>
<dbReference type="Pfam" id="PF21185">
    <property type="entry name" value="RecD_N"/>
    <property type="match status" value="1"/>
</dbReference>
<reference evidence="14 15" key="1">
    <citation type="journal article" date="2022" name="Mar. Drugs">
        <title>Bioassay-Guided Fractionation Leads to the Detection of Cholic Acid Generated by the Rare Thalassomonas sp.</title>
        <authorList>
            <person name="Pheiffer F."/>
            <person name="Schneider Y.K."/>
            <person name="Hansen E.H."/>
            <person name="Andersen J.H."/>
            <person name="Isaksson J."/>
            <person name="Busche T."/>
            <person name="R C."/>
            <person name="Kalinowski J."/>
            <person name="Zyl L.V."/>
            <person name="Trindade M."/>
        </authorList>
    </citation>
    <scope>NUCLEOTIDE SEQUENCE [LARGE SCALE GENOMIC DNA]</scope>
    <source>
        <strain evidence="14 15">A5K-61T</strain>
    </source>
</reference>
<evidence type="ECO:0000256" key="4">
    <source>
        <dbReference type="ARBA" id="ARBA00022801"/>
    </source>
</evidence>
<dbReference type="Gene3D" id="3.40.50.300">
    <property type="entry name" value="P-loop containing nucleotide triphosphate hydrolases"/>
    <property type="match status" value="3"/>
</dbReference>
<evidence type="ECO:0000256" key="8">
    <source>
        <dbReference type="ARBA" id="ARBA00023125"/>
    </source>
</evidence>
<keyword evidence="9 11" id="KW-0234">DNA repair</keyword>
<evidence type="ECO:0000256" key="7">
    <source>
        <dbReference type="ARBA" id="ARBA00022840"/>
    </source>
</evidence>
<dbReference type="InterPro" id="IPR006344">
    <property type="entry name" value="RecD"/>
</dbReference>
<evidence type="ECO:0000256" key="11">
    <source>
        <dbReference type="HAMAP-Rule" id="MF_01487"/>
    </source>
</evidence>
<evidence type="ECO:0000256" key="3">
    <source>
        <dbReference type="ARBA" id="ARBA00022763"/>
    </source>
</evidence>
<dbReference type="HAMAP" id="MF_01487">
    <property type="entry name" value="RecD"/>
    <property type="match status" value="1"/>
</dbReference>
<keyword evidence="2 11" id="KW-0547">Nucleotide-binding</keyword>
<dbReference type="InterPro" id="IPR041851">
    <property type="entry name" value="RecD_N_sf"/>
</dbReference>
<keyword evidence="4 11" id="KW-0378">Hydrolase</keyword>
<evidence type="ECO:0000256" key="5">
    <source>
        <dbReference type="ARBA" id="ARBA00022806"/>
    </source>
</evidence>
<evidence type="ECO:0000313" key="14">
    <source>
        <dbReference type="EMBL" id="WDE14107.1"/>
    </source>
</evidence>
<dbReference type="Proteomes" id="UP001215231">
    <property type="component" value="Chromosome"/>
</dbReference>
<keyword evidence="6 11" id="KW-0269">Exonuclease</keyword>
<keyword evidence="3 11" id="KW-0227">DNA damage</keyword>
<dbReference type="SUPFAM" id="SSF52540">
    <property type="entry name" value="P-loop containing nucleoside triphosphate hydrolases"/>
    <property type="match status" value="1"/>
</dbReference>
<dbReference type="PANTHER" id="PTHR43788:SF6">
    <property type="entry name" value="DNA HELICASE B"/>
    <property type="match status" value="1"/>
</dbReference>
<evidence type="ECO:0000313" key="15">
    <source>
        <dbReference type="Proteomes" id="UP001215231"/>
    </source>
</evidence>
<dbReference type="PANTHER" id="PTHR43788">
    <property type="entry name" value="DNA2/NAM7 HELICASE FAMILY MEMBER"/>
    <property type="match status" value="1"/>
</dbReference>
<evidence type="ECO:0000256" key="2">
    <source>
        <dbReference type="ARBA" id="ARBA00022741"/>
    </source>
</evidence>
<dbReference type="InterPro" id="IPR027417">
    <property type="entry name" value="P-loop_NTPase"/>
</dbReference>
<evidence type="ECO:0000259" key="12">
    <source>
        <dbReference type="Pfam" id="PF13538"/>
    </source>
</evidence>
<proteinExistence type="inferred from homology"/>
<organism evidence="14 15">
    <name type="scientific">Thalassomonas haliotis</name>
    <dbReference type="NCBI Taxonomy" id="485448"/>
    <lineage>
        <taxon>Bacteria</taxon>
        <taxon>Pseudomonadati</taxon>
        <taxon>Pseudomonadota</taxon>
        <taxon>Gammaproteobacteria</taxon>
        <taxon>Alteromonadales</taxon>
        <taxon>Colwelliaceae</taxon>
        <taxon>Thalassomonas</taxon>
    </lineage>
</organism>
<dbReference type="InterPro" id="IPR027785">
    <property type="entry name" value="UvrD-like_helicase_C"/>
</dbReference>
<feature type="domain" description="RecBCD enzyme subunit RecD N-terminal" evidence="13">
    <location>
        <begin position="35"/>
        <end position="134"/>
    </location>
</feature>
<dbReference type="CDD" id="cd17933">
    <property type="entry name" value="DEXSc_RecD-like"/>
    <property type="match status" value="1"/>
</dbReference>